<dbReference type="OrthoDB" id="9806180at2"/>
<feature type="domain" description="Alpha/beta hydrolase fold-3" evidence="3">
    <location>
        <begin position="8"/>
        <end position="140"/>
    </location>
</feature>
<dbReference type="Proteomes" id="UP000318681">
    <property type="component" value="Unassembled WGS sequence"/>
</dbReference>
<evidence type="ECO:0000256" key="1">
    <source>
        <dbReference type="ARBA" id="ARBA00010515"/>
    </source>
</evidence>
<evidence type="ECO:0000259" key="3">
    <source>
        <dbReference type="Pfam" id="PF07859"/>
    </source>
</evidence>
<comment type="similarity">
    <text evidence="1">Belongs to the 'GDXG' lipolytic enzyme family.</text>
</comment>
<evidence type="ECO:0000313" key="5">
    <source>
        <dbReference type="Proteomes" id="UP000318681"/>
    </source>
</evidence>
<sequence>ALLDVRSPAEIVVSGGSAGGNLAAALVLRARDEGLPLPAGLILNTPEIDLTESGDSFHTNDGVDPGLRSLMPVNLLYADGHDLAHPYLSPLFGDLTSFPPTLLTSGTRDLYLSNTVRMHRKLRAAGVPAALHLTEAGPHTGFPGSPEGDEIDGELRRFVASVLD</sequence>
<keyword evidence="5" id="KW-1185">Reference proteome</keyword>
<feature type="non-terminal residue" evidence="4">
    <location>
        <position position="1"/>
    </location>
</feature>
<dbReference type="InterPro" id="IPR050300">
    <property type="entry name" value="GDXG_lipolytic_enzyme"/>
</dbReference>
<keyword evidence="2 4" id="KW-0378">Hydrolase</keyword>
<protein>
    <submittedName>
        <fullName evidence="4">Alpha/beta hydrolase</fullName>
    </submittedName>
</protein>
<dbReference type="GO" id="GO:0004806">
    <property type="term" value="F:triacylglycerol lipase activity"/>
    <property type="evidence" value="ECO:0007669"/>
    <property type="project" value="TreeGrafter"/>
</dbReference>
<dbReference type="InterPro" id="IPR029058">
    <property type="entry name" value="AB_hydrolase_fold"/>
</dbReference>
<dbReference type="PANTHER" id="PTHR48081">
    <property type="entry name" value="AB HYDROLASE SUPERFAMILY PROTEIN C4A8.06C"/>
    <property type="match status" value="1"/>
</dbReference>
<evidence type="ECO:0000313" key="4">
    <source>
        <dbReference type="EMBL" id="TVV70947.1"/>
    </source>
</evidence>
<dbReference type="InterPro" id="IPR013094">
    <property type="entry name" value="AB_hydrolase_3"/>
</dbReference>
<dbReference type="RefSeq" id="WP_145154843.1">
    <property type="nucleotide sequence ID" value="NZ_VNIM01000102.1"/>
</dbReference>
<dbReference type="Gene3D" id="3.40.50.1820">
    <property type="entry name" value="alpha/beta hydrolase"/>
    <property type="match status" value="1"/>
</dbReference>
<dbReference type="PANTHER" id="PTHR48081:SF30">
    <property type="entry name" value="ACETYL-HYDROLASE LIPR-RELATED"/>
    <property type="match status" value="1"/>
</dbReference>
<comment type="caution">
    <text evidence="4">The sequence shown here is derived from an EMBL/GenBank/DDBJ whole genome shotgun (WGS) entry which is preliminary data.</text>
</comment>
<accession>A0A558QV57</accession>
<reference evidence="4 5" key="1">
    <citation type="submission" date="2019-07" db="EMBL/GenBank/DDBJ databases">
        <title>Sphingomonas solaris sp. nov., isolated from a solar panel from Boston, Massachusetts.</title>
        <authorList>
            <person name="Tanner K."/>
            <person name="Pascual J."/>
            <person name="Mancuso C."/>
            <person name="Pereto J."/>
            <person name="Khalil A."/>
            <person name="Vilanova C."/>
        </authorList>
    </citation>
    <scope>NUCLEOTIDE SEQUENCE [LARGE SCALE GENOMIC DNA]</scope>
    <source>
        <strain evidence="4 5">R4DWN</strain>
    </source>
</reference>
<dbReference type="SUPFAM" id="SSF53474">
    <property type="entry name" value="alpha/beta-Hydrolases"/>
    <property type="match status" value="1"/>
</dbReference>
<proteinExistence type="inferred from homology"/>
<dbReference type="EMBL" id="VNIM01000102">
    <property type="protein sequence ID" value="TVV70947.1"/>
    <property type="molecule type" value="Genomic_DNA"/>
</dbReference>
<name>A0A558QV57_9SPHN</name>
<dbReference type="AlphaFoldDB" id="A0A558QV57"/>
<gene>
    <name evidence="4" type="ORF">FOY91_17855</name>
</gene>
<evidence type="ECO:0000256" key="2">
    <source>
        <dbReference type="ARBA" id="ARBA00022801"/>
    </source>
</evidence>
<organism evidence="4 5">
    <name type="scientific">Alterirhizorhabdus solaris</name>
    <dbReference type="NCBI Taxonomy" id="2529389"/>
    <lineage>
        <taxon>Bacteria</taxon>
        <taxon>Pseudomonadati</taxon>
        <taxon>Pseudomonadota</taxon>
        <taxon>Alphaproteobacteria</taxon>
        <taxon>Sphingomonadales</taxon>
        <taxon>Rhizorhabdaceae</taxon>
        <taxon>Alterirhizorhabdus</taxon>
    </lineage>
</organism>
<dbReference type="Pfam" id="PF07859">
    <property type="entry name" value="Abhydrolase_3"/>
    <property type="match status" value="1"/>
</dbReference>